<dbReference type="EMBL" id="CP109546">
    <property type="protein sequence ID" value="WTZ13878.1"/>
    <property type="molecule type" value="Genomic_DNA"/>
</dbReference>
<name>A0AAU3IBC4_9ACTN</name>
<dbReference type="Gene3D" id="3.40.630.30">
    <property type="match status" value="1"/>
</dbReference>
<evidence type="ECO:0000256" key="1">
    <source>
        <dbReference type="SAM" id="MobiDB-lite"/>
    </source>
</evidence>
<reference evidence="2" key="1">
    <citation type="submission" date="2022-10" db="EMBL/GenBank/DDBJ databases">
        <title>The complete genomes of actinobacterial strains from the NBC collection.</title>
        <authorList>
            <person name="Joergensen T.S."/>
            <person name="Alvarez Arevalo M."/>
            <person name="Sterndorff E.B."/>
            <person name="Faurdal D."/>
            <person name="Vuksanovic O."/>
            <person name="Mourched A.-S."/>
            <person name="Charusanti P."/>
            <person name="Shaw S."/>
            <person name="Blin K."/>
            <person name="Weber T."/>
        </authorList>
    </citation>
    <scope>NUCLEOTIDE SEQUENCE</scope>
    <source>
        <strain evidence="2">NBC_01393</strain>
    </source>
</reference>
<accession>A0AAU3IBC4</accession>
<dbReference type="AlphaFoldDB" id="A0AAU3IBC4"/>
<organism evidence="2">
    <name type="scientific">Streptomyces sp. NBC_01393</name>
    <dbReference type="NCBI Taxonomy" id="2903851"/>
    <lineage>
        <taxon>Bacteria</taxon>
        <taxon>Bacillati</taxon>
        <taxon>Actinomycetota</taxon>
        <taxon>Actinomycetes</taxon>
        <taxon>Kitasatosporales</taxon>
        <taxon>Streptomycetaceae</taxon>
        <taxon>Streptomyces</taxon>
    </lineage>
</organism>
<sequence length="166" mass="18955">MSDPTLQEQLVTPPVPDGLSPLRWRWILLTTRHQEVRFLYWPPLQPTGHRNLRMFSRDGYNIGRLVWVVCDACSIGSINKISIDPDRHRQGLGRCLIRRALADGPDYTWQTTGQSPQAKQFFPAMEEELGVAFPEYGGVCEHLASPPGYQPRPPGRRPRPVLKRCI</sequence>
<protein>
    <recommendedName>
        <fullName evidence="3">N-acetyltransferase domain-containing protein</fullName>
    </recommendedName>
</protein>
<feature type="region of interest" description="Disordered" evidence="1">
    <location>
        <begin position="144"/>
        <end position="166"/>
    </location>
</feature>
<feature type="compositionally biased region" description="Basic residues" evidence="1">
    <location>
        <begin position="154"/>
        <end position="166"/>
    </location>
</feature>
<dbReference type="SUPFAM" id="SSF55729">
    <property type="entry name" value="Acyl-CoA N-acyltransferases (Nat)"/>
    <property type="match status" value="1"/>
</dbReference>
<evidence type="ECO:0000313" key="2">
    <source>
        <dbReference type="EMBL" id="WTZ13878.1"/>
    </source>
</evidence>
<gene>
    <name evidence="2" type="ORF">OG699_41460</name>
</gene>
<dbReference type="InterPro" id="IPR016181">
    <property type="entry name" value="Acyl_CoA_acyltransferase"/>
</dbReference>
<evidence type="ECO:0008006" key="3">
    <source>
        <dbReference type="Google" id="ProtNLM"/>
    </source>
</evidence>
<proteinExistence type="predicted"/>